<dbReference type="PANTHER" id="PTHR30146">
    <property type="entry name" value="LACI-RELATED TRANSCRIPTIONAL REPRESSOR"/>
    <property type="match status" value="1"/>
</dbReference>
<keyword evidence="1" id="KW-0805">Transcription regulation</keyword>
<dbReference type="SUPFAM" id="SSF53822">
    <property type="entry name" value="Periplasmic binding protein-like I"/>
    <property type="match status" value="1"/>
</dbReference>
<sequence length="395" mass="45394">MDKNYQVSLLFNANKAYDRQVMEGIGDYLHANQCCWNIYIEEDFTTSIEQFKSWKGDGVIADFDNPALEQLMMEADMPVVGVGGSYANPDHYPKVPYVATDNKQLVVMAFEHLKSKGLEQFAFYGIPQDSWERWAIERENTFIELMENESYEYSIFHGSSTNSKTWQEDMNNLESWLKGLPIPVGIIAVTDARARHILQVCDQLKILVPEQVAVIGIDNEEMTRYLTRVSLSSVAQGTRRMGYQAAKLLHNLLNKTPNRSGQLPRILVPPTKVLQRQSSDYQGVDDPYVANALHYIRHHACKGIKVEQVLDYIGISRTNLEGRFKSLRQHSIHQEIHQAKLERAAQLLRESELPIADISEACGYPSIQYLYSVFKKHYSQTPKEYRVYYQTQKNV</sequence>
<gene>
    <name evidence="5" type="ORF">ACFODT_11855</name>
</gene>
<comment type="caution">
    <text evidence="5">The sequence shown here is derived from an EMBL/GenBank/DDBJ whole genome shotgun (WGS) entry which is preliminary data.</text>
</comment>
<accession>A0ABV7CCN7</accession>
<evidence type="ECO:0000256" key="1">
    <source>
        <dbReference type="ARBA" id="ARBA00023015"/>
    </source>
</evidence>
<dbReference type="PROSITE" id="PS01124">
    <property type="entry name" value="HTH_ARAC_FAMILY_2"/>
    <property type="match status" value="1"/>
</dbReference>
<dbReference type="InterPro" id="IPR028082">
    <property type="entry name" value="Peripla_BP_I"/>
</dbReference>
<feature type="domain" description="HTH araC/xylS-type" evidence="4">
    <location>
        <begin position="290"/>
        <end position="388"/>
    </location>
</feature>
<proteinExistence type="predicted"/>
<protein>
    <submittedName>
        <fullName evidence="5">XylR family transcriptional regulator</fullName>
    </submittedName>
</protein>
<dbReference type="PROSITE" id="PS00041">
    <property type="entry name" value="HTH_ARAC_FAMILY_1"/>
    <property type="match status" value="1"/>
</dbReference>
<dbReference type="Proteomes" id="UP001595384">
    <property type="component" value="Unassembled WGS sequence"/>
</dbReference>
<dbReference type="InterPro" id="IPR018062">
    <property type="entry name" value="HTH_AraC-typ_CS"/>
</dbReference>
<dbReference type="EMBL" id="JBHRSE010000078">
    <property type="protein sequence ID" value="MFC3024518.1"/>
    <property type="molecule type" value="Genomic_DNA"/>
</dbReference>
<reference evidence="6" key="1">
    <citation type="journal article" date="2019" name="Int. J. Syst. Evol. Microbiol.">
        <title>The Global Catalogue of Microorganisms (GCM) 10K type strain sequencing project: providing services to taxonomists for standard genome sequencing and annotation.</title>
        <authorList>
            <consortium name="The Broad Institute Genomics Platform"/>
            <consortium name="The Broad Institute Genome Sequencing Center for Infectious Disease"/>
            <person name="Wu L."/>
            <person name="Ma J."/>
        </authorList>
    </citation>
    <scope>NUCLEOTIDE SEQUENCE [LARGE SCALE GENOMIC DNA]</scope>
    <source>
        <strain evidence="6">KCTC 62784</strain>
    </source>
</reference>
<dbReference type="Pfam" id="PF12833">
    <property type="entry name" value="HTH_18"/>
    <property type="match status" value="1"/>
</dbReference>
<dbReference type="SUPFAM" id="SSF46689">
    <property type="entry name" value="Homeodomain-like"/>
    <property type="match status" value="1"/>
</dbReference>
<dbReference type="InterPro" id="IPR046335">
    <property type="entry name" value="LacI/GalR-like_sensor"/>
</dbReference>
<organism evidence="5 6">
    <name type="scientific">Vibrio zhugei</name>
    <dbReference type="NCBI Taxonomy" id="2479546"/>
    <lineage>
        <taxon>Bacteria</taxon>
        <taxon>Pseudomonadati</taxon>
        <taxon>Pseudomonadota</taxon>
        <taxon>Gammaproteobacteria</taxon>
        <taxon>Vibrionales</taxon>
        <taxon>Vibrionaceae</taxon>
        <taxon>Vibrio</taxon>
    </lineage>
</organism>
<dbReference type="Pfam" id="PF13377">
    <property type="entry name" value="Peripla_BP_3"/>
    <property type="match status" value="1"/>
</dbReference>
<dbReference type="Gene3D" id="3.40.50.2300">
    <property type="match status" value="2"/>
</dbReference>
<evidence type="ECO:0000259" key="4">
    <source>
        <dbReference type="PROSITE" id="PS01124"/>
    </source>
</evidence>
<dbReference type="InterPro" id="IPR018060">
    <property type="entry name" value="HTH_AraC"/>
</dbReference>
<evidence type="ECO:0000256" key="3">
    <source>
        <dbReference type="ARBA" id="ARBA00023163"/>
    </source>
</evidence>
<evidence type="ECO:0000313" key="6">
    <source>
        <dbReference type="Proteomes" id="UP001595384"/>
    </source>
</evidence>
<dbReference type="CDD" id="cd01543">
    <property type="entry name" value="PBP1_XylR"/>
    <property type="match status" value="1"/>
</dbReference>
<name>A0ABV7CCN7_9VIBR</name>
<dbReference type="InterPro" id="IPR009057">
    <property type="entry name" value="Homeodomain-like_sf"/>
</dbReference>
<dbReference type="InterPro" id="IPR054031">
    <property type="entry name" value="XylR_PBP1"/>
</dbReference>
<dbReference type="Gene3D" id="1.10.10.60">
    <property type="entry name" value="Homeodomain-like"/>
    <property type="match status" value="1"/>
</dbReference>
<evidence type="ECO:0000256" key="2">
    <source>
        <dbReference type="ARBA" id="ARBA00023125"/>
    </source>
</evidence>
<dbReference type="Pfam" id="PF22177">
    <property type="entry name" value="PBP1_XylR"/>
    <property type="match status" value="1"/>
</dbReference>
<dbReference type="RefSeq" id="WP_123016649.1">
    <property type="nucleotide sequence ID" value="NZ_AP024911.1"/>
</dbReference>
<keyword evidence="2" id="KW-0238">DNA-binding</keyword>
<dbReference type="SMART" id="SM00342">
    <property type="entry name" value="HTH_ARAC"/>
    <property type="match status" value="1"/>
</dbReference>
<dbReference type="PANTHER" id="PTHR30146:SF24">
    <property type="entry name" value="XYLOSE OPERON REGULATORY PROTEIN"/>
    <property type="match status" value="1"/>
</dbReference>
<evidence type="ECO:0000313" key="5">
    <source>
        <dbReference type="EMBL" id="MFC3024518.1"/>
    </source>
</evidence>
<keyword evidence="6" id="KW-1185">Reference proteome</keyword>
<keyword evidence="3" id="KW-0804">Transcription</keyword>